<proteinExistence type="inferred from homology"/>
<dbReference type="CDD" id="cd02440">
    <property type="entry name" value="AdoMet_MTases"/>
    <property type="match status" value="1"/>
</dbReference>
<reference evidence="11" key="1">
    <citation type="submission" date="2025-08" db="UniProtKB">
        <authorList>
            <consortium name="RefSeq"/>
        </authorList>
    </citation>
    <scope>IDENTIFICATION</scope>
    <source>
        <tissue evidence="11">Gonad</tissue>
    </source>
</reference>
<evidence type="ECO:0000313" key="10">
    <source>
        <dbReference type="Proteomes" id="UP000515135"/>
    </source>
</evidence>
<feature type="region of interest" description="Disordered" evidence="9">
    <location>
        <begin position="181"/>
        <end position="214"/>
    </location>
</feature>
<sequence>MADAEQHVGSEDALCECRRGWEELKPGENPCFHRTRVHPALIKHIDQLTGGQEGLRFLLPLCGKSLDMKWLQEKGHTVVGVEFVEKAAQHFFEEHGIKPTVSEEPSIDGGKLYKGLDGKISIYICDYFDFSSAACGQFDAVWDRGSLMAMEVKDQKRYVDLTKSLMKPGARYMVETFECSEGQGQSKGHGHEPQHHHHGNEHTQAHHSHGEGGEDFITGEQIGGLFGAGYEISCLEDKNSPEDEFAKQHGYISLIYFLKPK</sequence>
<dbReference type="SUPFAM" id="SSF53335">
    <property type="entry name" value="S-adenosyl-L-methionine-dependent methyltransferases"/>
    <property type="match status" value="1"/>
</dbReference>
<evidence type="ECO:0000256" key="8">
    <source>
        <dbReference type="ARBA" id="ARBA00022691"/>
    </source>
</evidence>
<evidence type="ECO:0000256" key="1">
    <source>
        <dbReference type="ARBA" id="ARBA00000903"/>
    </source>
</evidence>
<dbReference type="PANTHER" id="PTHR10259:SF11">
    <property type="entry name" value="THIOPURINE S-METHYLTRANSFERASE"/>
    <property type="match status" value="1"/>
</dbReference>
<dbReference type="Pfam" id="PF05724">
    <property type="entry name" value="TPMT"/>
    <property type="match status" value="1"/>
</dbReference>
<dbReference type="GO" id="GO:0005737">
    <property type="term" value="C:cytoplasm"/>
    <property type="evidence" value="ECO:0007669"/>
    <property type="project" value="UniProtKB-SubCell"/>
</dbReference>
<dbReference type="Gene3D" id="3.40.50.150">
    <property type="entry name" value="Vaccinia Virus protein VP39"/>
    <property type="match status" value="1"/>
</dbReference>
<dbReference type="KEGG" id="bbel:109468965"/>
<evidence type="ECO:0000256" key="5">
    <source>
        <dbReference type="ARBA" id="ARBA00022490"/>
    </source>
</evidence>
<dbReference type="AlphaFoldDB" id="A0A6P4Z023"/>
<evidence type="ECO:0000256" key="3">
    <source>
        <dbReference type="ARBA" id="ARBA00008145"/>
    </source>
</evidence>
<comment type="subcellular location">
    <subcellularLocation>
        <location evidence="2">Cytoplasm</location>
    </subcellularLocation>
</comment>
<evidence type="ECO:0000256" key="6">
    <source>
        <dbReference type="ARBA" id="ARBA00022603"/>
    </source>
</evidence>
<dbReference type="OrthoDB" id="276151at2759"/>
<evidence type="ECO:0000256" key="7">
    <source>
        <dbReference type="ARBA" id="ARBA00022679"/>
    </source>
</evidence>
<name>A0A6P4Z023_BRABE</name>
<keyword evidence="7" id="KW-0808">Transferase</keyword>
<dbReference type="EC" id="2.1.1.67" evidence="4"/>
<evidence type="ECO:0000256" key="2">
    <source>
        <dbReference type="ARBA" id="ARBA00004496"/>
    </source>
</evidence>
<keyword evidence="6" id="KW-0489">Methyltransferase</keyword>
<accession>A0A6P4Z023</accession>
<feature type="compositionally biased region" description="Basic and acidic residues" evidence="9">
    <location>
        <begin position="200"/>
        <end position="212"/>
    </location>
</feature>
<evidence type="ECO:0000256" key="9">
    <source>
        <dbReference type="SAM" id="MobiDB-lite"/>
    </source>
</evidence>
<keyword evidence="8" id="KW-0949">S-adenosyl-L-methionine</keyword>
<keyword evidence="10" id="KW-1185">Reference proteome</keyword>
<evidence type="ECO:0000313" key="11">
    <source>
        <dbReference type="RefSeq" id="XP_019622901.1"/>
    </source>
</evidence>
<dbReference type="PANTHER" id="PTHR10259">
    <property type="entry name" value="THIOPURINE S-METHYLTRANSFERASE"/>
    <property type="match status" value="1"/>
</dbReference>
<dbReference type="InterPro" id="IPR008854">
    <property type="entry name" value="TPMT"/>
</dbReference>
<organism evidence="10 11">
    <name type="scientific">Branchiostoma belcheri</name>
    <name type="common">Amphioxus</name>
    <dbReference type="NCBI Taxonomy" id="7741"/>
    <lineage>
        <taxon>Eukaryota</taxon>
        <taxon>Metazoa</taxon>
        <taxon>Chordata</taxon>
        <taxon>Cephalochordata</taxon>
        <taxon>Leptocardii</taxon>
        <taxon>Amphioxiformes</taxon>
        <taxon>Branchiostomatidae</taxon>
        <taxon>Branchiostoma</taxon>
    </lineage>
</organism>
<gene>
    <name evidence="11" type="primary">LOC109468965</name>
</gene>
<dbReference type="GO" id="GO:0032259">
    <property type="term" value="P:methylation"/>
    <property type="evidence" value="ECO:0007669"/>
    <property type="project" value="UniProtKB-KW"/>
</dbReference>
<protein>
    <recommendedName>
        <fullName evidence="4">thiopurine S-methyltransferase</fullName>
        <ecNumber evidence="4">2.1.1.67</ecNumber>
    </recommendedName>
</protein>
<dbReference type="FunFam" id="3.40.50.150:FF:000101">
    <property type="entry name" value="Thiopurine S-methyltransferase"/>
    <property type="match status" value="1"/>
</dbReference>
<evidence type="ECO:0000256" key="4">
    <source>
        <dbReference type="ARBA" id="ARBA00011905"/>
    </source>
</evidence>
<dbReference type="Proteomes" id="UP000515135">
    <property type="component" value="Unplaced"/>
</dbReference>
<dbReference type="RefSeq" id="XP_019622901.1">
    <property type="nucleotide sequence ID" value="XM_019767342.1"/>
</dbReference>
<dbReference type="InterPro" id="IPR029063">
    <property type="entry name" value="SAM-dependent_MTases_sf"/>
</dbReference>
<keyword evidence="5" id="KW-0963">Cytoplasm</keyword>
<comment type="catalytic activity">
    <reaction evidence="1">
        <text>S-adenosyl-L-methionine + a thiopurine = S-adenosyl-L-homocysteine + a thiopurine S-methylether.</text>
        <dbReference type="EC" id="2.1.1.67"/>
    </reaction>
</comment>
<comment type="similarity">
    <text evidence="3">Belongs to the class I-like SAM-binding methyltransferase superfamily. TPMT family.</text>
</comment>
<dbReference type="GeneID" id="109468965"/>
<dbReference type="PROSITE" id="PS51585">
    <property type="entry name" value="SAM_MT_TPMT"/>
    <property type="match status" value="1"/>
</dbReference>
<dbReference type="GO" id="GO:0008119">
    <property type="term" value="F:thiopurine S-methyltransferase activity"/>
    <property type="evidence" value="ECO:0007669"/>
    <property type="project" value="UniProtKB-EC"/>
</dbReference>